<keyword evidence="3" id="KW-1185">Reference proteome</keyword>
<keyword evidence="1" id="KW-0472">Membrane</keyword>
<dbReference type="PANTHER" id="PTHR31378">
    <property type="entry name" value="EGF-LIKE DOMAIN-CONTAINING PROTEIN-RELATED-RELATED"/>
    <property type="match status" value="1"/>
</dbReference>
<feature type="non-terminal residue" evidence="2">
    <location>
        <position position="1"/>
    </location>
</feature>
<evidence type="ECO:0000313" key="2">
    <source>
        <dbReference type="EMBL" id="KAF2069261.1"/>
    </source>
</evidence>
<evidence type="ECO:0000256" key="1">
    <source>
        <dbReference type="SAM" id="Phobius"/>
    </source>
</evidence>
<keyword evidence="1" id="KW-1133">Transmembrane helix</keyword>
<dbReference type="Proteomes" id="UP000695562">
    <property type="component" value="Unassembled WGS sequence"/>
</dbReference>
<accession>A0A8J4PMV3</accession>
<organism evidence="2 3">
    <name type="scientific">Polysphondylium violaceum</name>
    <dbReference type="NCBI Taxonomy" id="133409"/>
    <lineage>
        <taxon>Eukaryota</taxon>
        <taxon>Amoebozoa</taxon>
        <taxon>Evosea</taxon>
        <taxon>Eumycetozoa</taxon>
        <taxon>Dictyostelia</taxon>
        <taxon>Dictyosteliales</taxon>
        <taxon>Dictyosteliaceae</taxon>
        <taxon>Polysphondylium</taxon>
    </lineage>
</organism>
<name>A0A8J4PMV3_9MYCE</name>
<evidence type="ECO:0000313" key="3">
    <source>
        <dbReference type="Proteomes" id="UP000695562"/>
    </source>
</evidence>
<proteinExistence type="predicted"/>
<comment type="caution">
    <text evidence="2">The sequence shown here is derived from an EMBL/GenBank/DDBJ whole genome shotgun (WGS) entry which is preliminary data.</text>
</comment>
<feature type="transmembrane region" description="Helical" evidence="1">
    <location>
        <begin position="62"/>
        <end position="85"/>
    </location>
</feature>
<reference evidence="2" key="1">
    <citation type="submission" date="2020-01" db="EMBL/GenBank/DDBJ databases">
        <title>Development of genomics and gene disruption for Polysphondylium violaceum indicates a role for the polyketide synthase stlB in stalk morphogenesis.</title>
        <authorList>
            <person name="Narita B."/>
            <person name="Kawabe Y."/>
            <person name="Kin K."/>
            <person name="Saito T."/>
            <person name="Gibbs R."/>
            <person name="Kuspa A."/>
            <person name="Muzny D."/>
            <person name="Queller D."/>
            <person name="Richards S."/>
            <person name="Strassman J."/>
            <person name="Sucgang R."/>
            <person name="Worley K."/>
            <person name="Schaap P."/>
        </authorList>
    </citation>
    <scope>NUCLEOTIDE SEQUENCE</scope>
    <source>
        <strain evidence="2">QSvi11</strain>
    </source>
</reference>
<sequence>SQYNSISTQSEQQTYIGINIPFYSKSVQLDPDFSVLIDQRPASDNEDAVCGKSKSKLSKGQLAGIIVGSVVMGAVVVTAIAYAIYKNKQKLRFEKSISNSLKSME</sequence>
<dbReference type="EMBL" id="AJWJ01000704">
    <property type="protein sequence ID" value="KAF2069261.1"/>
    <property type="molecule type" value="Genomic_DNA"/>
</dbReference>
<gene>
    <name evidence="2" type="ORF">CYY_009422</name>
</gene>
<dbReference type="AlphaFoldDB" id="A0A8J4PMV3"/>
<dbReference type="PANTHER" id="PTHR31378:SF29">
    <property type="entry name" value="EGF-LIKE DOMAIN-CONTAINING PROTEIN-RELATED"/>
    <property type="match status" value="1"/>
</dbReference>
<protein>
    <submittedName>
        <fullName evidence="2">Uncharacterized protein</fullName>
    </submittedName>
</protein>
<keyword evidence="1" id="KW-0812">Transmembrane</keyword>